<dbReference type="Proteomes" id="UP000681870">
    <property type="component" value="Unassembled WGS sequence"/>
</dbReference>
<protein>
    <submittedName>
        <fullName evidence="1">Uncharacterized protein</fullName>
    </submittedName>
</protein>
<reference evidence="1 2" key="1">
    <citation type="submission" date="2021-05" db="EMBL/GenBank/DDBJ databases">
        <title>Ornithinibacillus massiliensis sp. nov.</title>
        <authorList>
            <person name="Iwaza R."/>
            <person name="Lagier J.-C."/>
            <person name="Raoult D."/>
        </authorList>
    </citation>
    <scope>NUCLEOTIDE SEQUENCE [LARGE SCALE GENOMIC DNA]</scope>
    <source>
        <strain evidence="1 2">Marseille-P3601</strain>
    </source>
</reference>
<name>A0ABS5ME57_9BACI</name>
<accession>A0ABS5ME57</accession>
<dbReference type="EMBL" id="JAGXBY010000003">
    <property type="protein sequence ID" value="MBS3680435.1"/>
    <property type="molecule type" value="Genomic_DNA"/>
</dbReference>
<proteinExistence type="predicted"/>
<comment type="caution">
    <text evidence="1">The sequence shown here is derived from an EMBL/GenBank/DDBJ whole genome shotgun (WGS) entry which is preliminary data.</text>
</comment>
<evidence type="ECO:0000313" key="2">
    <source>
        <dbReference type="Proteomes" id="UP000681870"/>
    </source>
</evidence>
<gene>
    <name evidence="1" type="ORF">KGF86_09430</name>
</gene>
<organism evidence="1 2">
    <name type="scientific">Ornithinibacillus massiliensis</name>
    <dbReference type="NCBI Taxonomy" id="1944633"/>
    <lineage>
        <taxon>Bacteria</taxon>
        <taxon>Bacillati</taxon>
        <taxon>Bacillota</taxon>
        <taxon>Bacilli</taxon>
        <taxon>Bacillales</taxon>
        <taxon>Bacillaceae</taxon>
        <taxon>Ornithinibacillus</taxon>
    </lineage>
</organism>
<sequence>MDREKFMKNLEIIERHLEKNEKWLQSPEKKKVLFEKEMIAWNTRFMKNMTDIENWIKDFEKRMGE</sequence>
<dbReference type="RefSeq" id="WP_211741691.1">
    <property type="nucleotide sequence ID" value="NZ_JAGXBY010000003.1"/>
</dbReference>
<evidence type="ECO:0000313" key="1">
    <source>
        <dbReference type="EMBL" id="MBS3680435.1"/>
    </source>
</evidence>
<keyword evidence="2" id="KW-1185">Reference proteome</keyword>